<keyword evidence="5" id="KW-0521">NADP</keyword>
<dbReference type="PIRSF" id="PIRSF000332">
    <property type="entry name" value="FMO"/>
    <property type="match status" value="1"/>
</dbReference>
<evidence type="ECO:0000256" key="7">
    <source>
        <dbReference type="ARBA" id="ARBA00023033"/>
    </source>
</evidence>
<keyword evidence="7" id="KW-0503">Monooxygenase</keyword>
<dbReference type="FunFam" id="3.50.50.60:FF:000138">
    <property type="entry name" value="Flavin-containing monooxygenase"/>
    <property type="match status" value="1"/>
</dbReference>
<reference evidence="9" key="1">
    <citation type="journal article" date="2021" name="Nat. Commun.">
        <title>Genetic determinants of endophytism in the Arabidopsis root mycobiome.</title>
        <authorList>
            <person name="Mesny F."/>
            <person name="Miyauchi S."/>
            <person name="Thiergart T."/>
            <person name="Pickel B."/>
            <person name="Atanasova L."/>
            <person name="Karlsson M."/>
            <person name="Huettel B."/>
            <person name="Barry K.W."/>
            <person name="Haridas S."/>
            <person name="Chen C."/>
            <person name="Bauer D."/>
            <person name="Andreopoulos W."/>
            <person name="Pangilinan J."/>
            <person name="LaButti K."/>
            <person name="Riley R."/>
            <person name="Lipzen A."/>
            <person name="Clum A."/>
            <person name="Drula E."/>
            <person name="Henrissat B."/>
            <person name="Kohler A."/>
            <person name="Grigoriev I.V."/>
            <person name="Martin F.M."/>
            <person name="Hacquard S."/>
        </authorList>
    </citation>
    <scope>NUCLEOTIDE SEQUENCE</scope>
    <source>
        <strain evidence="9">MPI-SDFR-AT-0073</strain>
    </source>
</reference>
<evidence type="ECO:0000256" key="4">
    <source>
        <dbReference type="ARBA" id="ARBA00022827"/>
    </source>
</evidence>
<gene>
    <name evidence="9" type="ORF">BKA67DRAFT_520557</name>
</gene>
<dbReference type="GO" id="GO:0050661">
    <property type="term" value="F:NADP binding"/>
    <property type="evidence" value="ECO:0007669"/>
    <property type="project" value="InterPro"/>
</dbReference>
<comment type="similarity">
    <text evidence="2">Belongs to the FMO family.</text>
</comment>
<evidence type="ECO:0000313" key="9">
    <source>
        <dbReference type="EMBL" id="KAH6652166.1"/>
    </source>
</evidence>
<keyword evidence="6" id="KW-0560">Oxidoreductase</keyword>
<proteinExistence type="inferred from homology"/>
<dbReference type="Gene3D" id="3.50.50.60">
    <property type="entry name" value="FAD/NAD(P)-binding domain"/>
    <property type="match status" value="2"/>
</dbReference>
<keyword evidence="10" id="KW-1185">Reference proteome</keyword>
<dbReference type="Pfam" id="PF13450">
    <property type="entry name" value="NAD_binding_8"/>
    <property type="match status" value="1"/>
</dbReference>
<dbReference type="Proteomes" id="UP000758603">
    <property type="component" value="Unassembled WGS sequence"/>
</dbReference>
<dbReference type="InterPro" id="IPR050346">
    <property type="entry name" value="FMO-like"/>
</dbReference>
<comment type="caution">
    <text evidence="9">The sequence shown here is derived from an EMBL/GenBank/DDBJ whole genome shotgun (WGS) entry which is preliminary data.</text>
</comment>
<feature type="compositionally biased region" description="Basic and acidic residues" evidence="8">
    <location>
        <begin position="514"/>
        <end position="525"/>
    </location>
</feature>
<dbReference type="GO" id="GO:0004499">
    <property type="term" value="F:N,N-dimethylaniline monooxygenase activity"/>
    <property type="evidence" value="ECO:0007669"/>
    <property type="project" value="InterPro"/>
</dbReference>
<keyword evidence="3" id="KW-0285">Flavoprotein</keyword>
<name>A0A9P8UHA2_9PEZI</name>
<feature type="region of interest" description="Disordered" evidence="8">
    <location>
        <begin position="75"/>
        <end position="96"/>
    </location>
</feature>
<accession>A0A9P8UHA2</accession>
<comment type="cofactor">
    <cofactor evidence="1">
        <name>FAD</name>
        <dbReference type="ChEBI" id="CHEBI:57692"/>
    </cofactor>
</comment>
<organism evidence="9 10">
    <name type="scientific">Truncatella angustata</name>
    <dbReference type="NCBI Taxonomy" id="152316"/>
    <lineage>
        <taxon>Eukaryota</taxon>
        <taxon>Fungi</taxon>
        <taxon>Dikarya</taxon>
        <taxon>Ascomycota</taxon>
        <taxon>Pezizomycotina</taxon>
        <taxon>Sordariomycetes</taxon>
        <taxon>Xylariomycetidae</taxon>
        <taxon>Amphisphaeriales</taxon>
        <taxon>Sporocadaceae</taxon>
        <taxon>Truncatella</taxon>
    </lineage>
</organism>
<evidence type="ECO:0000256" key="8">
    <source>
        <dbReference type="SAM" id="MobiDB-lite"/>
    </source>
</evidence>
<evidence type="ECO:0000256" key="6">
    <source>
        <dbReference type="ARBA" id="ARBA00023002"/>
    </source>
</evidence>
<dbReference type="OrthoDB" id="66881at2759"/>
<dbReference type="RefSeq" id="XP_045956444.1">
    <property type="nucleotide sequence ID" value="XM_046098191.1"/>
</dbReference>
<protein>
    <recommendedName>
        <fullName evidence="11">Flavin-containing monooxygenase</fullName>
    </recommendedName>
</protein>
<dbReference type="EMBL" id="JAGPXC010000006">
    <property type="protein sequence ID" value="KAH6652166.1"/>
    <property type="molecule type" value="Genomic_DNA"/>
</dbReference>
<dbReference type="AlphaFoldDB" id="A0A9P8UHA2"/>
<sequence>MGSINSDIPGPFDVESVAIIGAGPSGLAAAKYLLAQPSSTPATGSSHFKRITIYEQQPQVGGVWLYSASPAHATPIPQTSPLSPPDPPLTDGEAGDGRPIFPSPMYERLHTNIPHTLMQFSDLPFTDDRGRTVEQDADLRIFPEREVVQRYLVEYAAEVRHLIRFSTSVLDIKLRKVAIDGGGGREKDQWDVTSRDLPTGREETATYDAVVVGSGHYSTTYVPDLSGIREFDRAHPGLVSHAKTYRTPRSYEGKKVLLVGNSASGLDIASQITKVCRQPLLVSAQTGTPEDVREHVGFEEVAEISHFLPERRGVQLKDGRQVADLDAVLFCTGYLYTFPFFRDAELKGEGEAGEGEKIVTDGRKVHGLYKHFLHIRHPTLAFLALPIKVIPFPFSEAQAAVLARAWANELPLPPAREMLEWERREAKERKQGKYHVFPPLGDAEYINEMHDWLVRDSARGKLPPRWGPEMFWQRGLYAQAKMKFEKGGKKARTLEELGYVYEPDKEGETEEEEARIRDPGLDVAG</sequence>
<evidence type="ECO:0000256" key="5">
    <source>
        <dbReference type="ARBA" id="ARBA00022857"/>
    </source>
</evidence>
<dbReference type="InterPro" id="IPR020946">
    <property type="entry name" value="Flavin_mOase-like"/>
</dbReference>
<evidence type="ECO:0000256" key="2">
    <source>
        <dbReference type="ARBA" id="ARBA00009183"/>
    </source>
</evidence>
<keyword evidence="4" id="KW-0274">FAD</keyword>
<feature type="region of interest" description="Disordered" evidence="8">
    <location>
        <begin position="503"/>
        <end position="525"/>
    </location>
</feature>
<dbReference type="GeneID" id="70127083"/>
<evidence type="ECO:0008006" key="11">
    <source>
        <dbReference type="Google" id="ProtNLM"/>
    </source>
</evidence>
<dbReference type="Pfam" id="PF00743">
    <property type="entry name" value="FMO-like"/>
    <property type="match status" value="2"/>
</dbReference>
<dbReference type="InterPro" id="IPR000960">
    <property type="entry name" value="Flavin_mOase"/>
</dbReference>
<dbReference type="SUPFAM" id="SSF51905">
    <property type="entry name" value="FAD/NAD(P)-binding domain"/>
    <property type="match status" value="2"/>
</dbReference>
<dbReference type="InterPro" id="IPR036188">
    <property type="entry name" value="FAD/NAD-bd_sf"/>
</dbReference>
<dbReference type="PANTHER" id="PTHR23023">
    <property type="entry name" value="DIMETHYLANILINE MONOOXYGENASE"/>
    <property type="match status" value="1"/>
</dbReference>
<dbReference type="PRINTS" id="PR00368">
    <property type="entry name" value="FADPNR"/>
</dbReference>
<evidence type="ECO:0000313" key="10">
    <source>
        <dbReference type="Proteomes" id="UP000758603"/>
    </source>
</evidence>
<evidence type="ECO:0000256" key="1">
    <source>
        <dbReference type="ARBA" id="ARBA00001974"/>
    </source>
</evidence>
<dbReference type="GO" id="GO:0050660">
    <property type="term" value="F:flavin adenine dinucleotide binding"/>
    <property type="evidence" value="ECO:0007669"/>
    <property type="project" value="InterPro"/>
</dbReference>
<evidence type="ECO:0000256" key="3">
    <source>
        <dbReference type="ARBA" id="ARBA00022630"/>
    </source>
</evidence>